<comment type="caution">
    <text evidence="4">The sequence shown here is derived from an EMBL/GenBank/DDBJ whole genome shotgun (WGS) entry which is preliminary data.</text>
</comment>
<dbReference type="AlphaFoldDB" id="A0A315UX99"/>
<reference evidence="4 5" key="1">
    <citation type="journal article" date="2018" name="G3 (Bethesda)">
        <title>A High-Quality Reference Genome for the Invasive Mosquitofish Gambusia affinis Using a Chicago Library.</title>
        <authorList>
            <person name="Hoffberg S.L."/>
            <person name="Troendle N.J."/>
            <person name="Glenn T.C."/>
            <person name="Mahmud O."/>
            <person name="Louha S."/>
            <person name="Chalopin D."/>
            <person name="Bennetzen J.L."/>
            <person name="Mauricio R."/>
        </authorList>
    </citation>
    <scope>NUCLEOTIDE SEQUENCE [LARGE SCALE GENOMIC DNA]</scope>
    <source>
        <strain evidence="4">NE01/NJP1002.9</strain>
        <tissue evidence="4">Muscle</tissue>
    </source>
</reference>
<dbReference type="PROSITE" id="PS00284">
    <property type="entry name" value="SERPIN"/>
    <property type="match status" value="1"/>
</dbReference>
<evidence type="ECO:0000259" key="3">
    <source>
        <dbReference type="SMART" id="SM00093"/>
    </source>
</evidence>
<dbReference type="FunFam" id="2.30.39.10:FF:000002">
    <property type="entry name" value="Serpin family D member 1"/>
    <property type="match status" value="1"/>
</dbReference>
<feature type="domain" description="Serpin" evidence="3">
    <location>
        <begin position="232"/>
        <end position="593"/>
    </location>
</feature>
<evidence type="ECO:0000256" key="1">
    <source>
        <dbReference type="ARBA" id="ARBA00009500"/>
    </source>
</evidence>
<dbReference type="CDD" id="cd02047">
    <property type="entry name" value="serpinD1_HCF2"/>
    <property type="match status" value="1"/>
</dbReference>
<evidence type="ECO:0000256" key="2">
    <source>
        <dbReference type="RuleBase" id="RU000411"/>
    </source>
</evidence>
<dbReference type="SMART" id="SM00093">
    <property type="entry name" value="SERPIN"/>
    <property type="match status" value="1"/>
</dbReference>
<accession>A0A315UX99</accession>
<evidence type="ECO:0000313" key="5">
    <source>
        <dbReference type="Proteomes" id="UP000250572"/>
    </source>
</evidence>
<dbReference type="InterPro" id="IPR036186">
    <property type="entry name" value="Serpin_sf"/>
</dbReference>
<dbReference type="Gene3D" id="2.30.39.10">
    <property type="entry name" value="Alpha-1-antitrypsin, domain 1"/>
    <property type="match status" value="1"/>
</dbReference>
<dbReference type="InterPro" id="IPR023796">
    <property type="entry name" value="Serpin_dom"/>
</dbReference>
<dbReference type="PANTHER" id="PTHR11461:SF30">
    <property type="entry name" value="HEPARIN COFACTOR 2"/>
    <property type="match status" value="1"/>
</dbReference>
<dbReference type="SUPFAM" id="SSF56574">
    <property type="entry name" value="Serpins"/>
    <property type="match status" value="1"/>
</dbReference>
<dbReference type="PANTHER" id="PTHR11461">
    <property type="entry name" value="SERINE PROTEASE INHIBITOR, SERPIN"/>
    <property type="match status" value="1"/>
</dbReference>
<dbReference type="GO" id="GO:0005615">
    <property type="term" value="C:extracellular space"/>
    <property type="evidence" value="ECO:0007669"/>
    <property type="project" value="InterPro"/>
</dbReference>
<dbReference type="STRING" id="33528.ENSGAFP00000026719"/>
<protein>
    <recommendedName>
        <fullName evidence="3">Serpin domain-containing protein</fullName>
    </recommendedName>
</protein>
<dbReference type="InterPro" id="IPR023795">
    <property type="entry name" value="Serpin_CS"/>
</dbReference>
<dbReference type="Gene3D" id="3.30.497.10">
    <property type="entry name" value="Antithrombin, subunit I, domain 2"/>
    <property type="match status" value="1"/>
</dbReference>
<comment type="similarity">
    <text evidence="1 2">Belongs to the serpin family.</text>
</comment>
<gene>
    <name evidence="4" type="ORF">CCH79_00009075</name>
</gene>
<keyword evidence="5" id="KW-1185">Reference proteome</keyword>
<dbReference type="EMBL" id="NHOQ01002573">
    <property type="protein sequence ID" value="PWA15855.1"/>
    <property type="molecule type" value="Genomic_DNA"/>
</dbReference>
<dbReference type="GO" id="GO:0007596">
    <property type="term" value="P:blood coagulation"/>
    <property type="evidence" value="ECO:0007669"/>
    <property type="project" value="InterPro"/>
</dbReference>
<dbReference type="InterPro" id="IPR042185">
    <property type="entry name" value="Serpin_sf_2"/>
</dbReference>
<sequence>MTSGRVDVSKIETCLQSSPTLKIAACQEVLASSSASVPSSERGKERSTLTPYWAVRGQLQSQYRNITWNLSASLDRDILTTQNEEALHLGRMWVFTVISMVCLLASPSLAGIKELSSHFNDPNPNPRGLEPGSPVDVEAIPLDFHKENTITNDLVFDGFEDEDYIDFDKILAAGSDDYIEGDEIDEIATPAPDIDVFAESSDPKIRRARLLRLFHGHSRLQRLNMVNARFGFNLYRSIRNDVNQTDNILLAPAGISIAMGMMSLGAGSETHHQIYKALGFAEFVNASHHYDNTTVHKLFRKLTHRLFRRNFGYTLRSVNDVYLKKNVSVKETFRTETKAYYFAEPQSVDFREPAFLKKANHRIEKLTKGLIKEPLKSVDPNMVLMLLNYLYFKGTWEQKFPKEMTYYRNFRVNDKTNVRVPMMMNKGNYLAAADHELECDILQLPYTGNISMLIALPRKITGMRTLEQQISPTVVNKWLKNMTNRTREVSLPRFKLEQNYDLIENLKEMGLTDIFKESGDFSGMTSEKVALNWLKHQGTITVNEEGTEAAALTQVGFMPLSSQIRFTVDHPFLFLIYEHRTDCLVFIGRVITLLIFDGPHHEIHTGSIGLASKLERALFPRQPCRIVKYPLHLRLAAGYESWKSKVTGLLGLSVVKIKRHRLCGSETLNTNADLTNSIN</sequence>
<dbReference type="PRINTS" id="PR00780">
    <property type="entry name" value="LEUSERPINII"/>
</dbReference>
<dbReference type="Pfam" id="PF00079">
    <property type="entry name" value="Serpin"/>
    <property type="match status" value="1"/>
</dbReference>
<organism evidence="4 5">
    <name type="scientific">Gambusia affinis</name>
    <name type="common">Western mosquitofish</name>
    <name type="synonym">Heterandria affinis</name>
    <dbReference type="NCBI Taxonomy" id="33528"/>
    <lineage>
        <taxon>Eukaryota</taxon>
        <taxon>Metazoa</taxon>
        <taxon>Chordata</taxon>
        <taxon>Craniata</taxon>
        <taxon>Vertebrata</taxon>
        <taxon>Euteleostomi</taxon>
        <taxon>Actinopterygii</taxon>
        <taxon>Neopterygii</taxon>
        <taxon>Teleostei</taxon>
        <taxon>Neoteleostei</taxon>
        <taxon>Acanthomorphata</taxon>
        <taxon>Ovalentaria</taxon>
        <taxon>Atherinomorphae</taxon>
        <taxon>Cyprinodontiformes</taxon>
        <taxon>Poeciliidae</taxon>
        <taxon>Poeciliinae</taxon>
        <taxon>Gambusia</taxon>
    </lineage>
</organism>
<dbReference type="InterPro" id="IPR042178">
    <property type="entry name" value="Serpin_sf_1"/>
</dbReference>
<proteinExistence type="inferred from homology"/>
<name>A0A315UX99_GAMAF</name>
<evidence type="ECO:0000313" key="4">
    <source>
        <dbReference type="EMBL" id="PWA15855.1"/>
    </source>
</evidence>
<dbReference type="Proteomes" id="UP000250572">
    <property type="component" value="Unassembled WGS sequence"/>
</dbReference>
<dbReference type="InterPro" id="IPR000215">
    <property type="entry name" value="Serpin_fam"/>
</dbReference>
<dbReference type="GO" id="GO:0004867">
    <property type="term" value="F:serine-type endopeptidase inhibitor activity"/>
    <property type="evidence" value="ECO:0007669"/>
    <property type="project" value="InterPro"/>
</dbReference>
<dbReference type="InterPro" id="IPR033831">
    <property type="entry name" value="HCII_serpin_dom"/>
</dbReference>